<feature type="binding site" evidence="8">
    <location>
        <position position="96"/>
    </location>
    <ligand>
        <name>substrate</name>
    </ligand>
</feature>
<gene>
    <name evidence="13" type="primary">chbF</name>
    <name evidence="13" type="ORF">KL86CLO1_10257</name>
</gene>
<evidence type="ECO:0000256" key="11">
    <source>
        <dbReference type="RuleBase" id="RU361152"/>
    </source>
</evidence>
<evidence type="ECO:0000256" key="4">
    <source>
        <dbReference type="ARBA" id="ARBA00022801"/>
    </source>
</evidence>
<evidence type="ECO:0000256" key="8">
    <source>
        <dbReference type="PIRSR" id="PIRSR601088-2"/>
    </source>
</evidence>
<evidence type="ECO:0000256" key="9">
    <source>
        <dbReference type="PIRSR" id="PIRSR601088-3"/>
    </source>
</evidence>
<evidence type="ECO:0000256" key="2">
    <source>
        <dbReference type="ARBA" id="ARBA00011881"/>
    </source>
</evidence>
<keyword evidence="5 11" id="KW-0520">NAD</keyword>
<comment type="cofactor">
    <cofactor evidence="11">
        <name>NAD(+)</name>
        <dbReference type="ChEBI" id="CHEBI:57540"/>
    </cofactor>
    <text evidence="11">Binds 1 NAD(+) per subunit.</text>
</comment>
<dbReference type="GO" id="GO:0008706">
    <property type="term" value="F:6-phospho-beta-glucosidase activity"/>
    <property type="evidence" value="ECO:0007669"/>
    <property type="project" value="UniProtKB-EC"/>
</dbReference>
<feature type="binding site" evidence="8">
    <location>
        <position position="150"/>
    </location>
    <ligand>
        <name>substrate</name>
    </ligand>
</feature>
<dbReference type="GO" id="GO:0046872">
    <property type="term" value="F:metal ion binding"/>
    <property type="evidence" value="ECO:0007669"/>
    <property type="project" value="UniProtKB-KW"/>
</dbReference>
<organism evidence="13">
    <name type="scientific">uncultured Eubacteriales bacterium</name>
    <dbReference type="NCBI Taxonomy" id="172733"/>
    <lineage>
        <taxon>Bacteria</taxon>
        <taxon>Bacillati</taxon>
        <taxon>Bacillota</taxon>
        <taxon>Clostridia</taxon>
        <taxon>Eubacteriales</taxon>
        <taxon>environmental samples</taxon>
    </lineage>
</organism>
<dbReference type="InterPro" id="IPR036291">
    <property type="entry name" value="NAD(P)-bd_dom_sf"/>
</dbReference>
<dbReference type="InterPro" id="IPR001088">
    <property type="entry name" value="Glyco_hydro_4"/>
</dbReference>
<feature type="binding site" evidence="9">
    <location>
        <position position="171"/>
    </location>
    <ligand>
        <name>Mn(2+)</name>
        <dbReference type="ChEBI" id="CHEBI:29035"/>
    </ligand>
</feature>
<sequence>MKKELKLAVIGGGSSYTPELIEGILQRKDCLPVRELWLVDIPEGERKVEIIAGLARRMAEAAGVELEVHATMDRRAAIAGADFVVSQFRVGGLDARAKDESIPLKYGIIGQETTGPGGFCNAMRTIPVLMDICREIEELAPQAWLINFTNPSGVNAEAILNYTKVRSMGLCNVPICMKRDLAKLLEVEPERVDADFVGLNHMTFVPAVYLDGENILPRILDLYVHGKEGPIHQKLEAISDIVWDKEFLSAMGMLTSPYHRYYYAGAKMLAEEQSDMASRGSRAMQVQKIEEELFEIYADQKLHEKPKQLEQRGGAYYSEAAVSLIDAIYNDRMEVHTVNIQNRGAITGLDYDAVIETNALIGRRGAVPLTIGKIPVRISGLIQEVKAYEQLTAKAAVERSYTGALMALMSNPFMNDYATSKAMLDEMIAAHPGYLGDLRD</sequence>
<evidence type="ECO:0000256" key="7">
    <source>
        <dbReference type="ARBA" id="ARBA00023295"/>
    </source>
</evidence>
<dbReference type="Pfam" id="PF02056">
    <property type="entry name" value="Glyco_hydro_4"/>
    <property type="match status" value="1"/>
</dbReference>
<dbReference type="InterPro" id="IPR022616">
    <property type="entry name" value="Glyco_hydro_4_C"/>
</dbReference>
<feature type="domain" description="Glycosyl hydrolase family 4 C-terminal" evidence="12">
    <location>
        <begin position="196"/>
        <end position="413"/>
    </location>
</feature>
<evidence type="ECO:0000313" key="13">
    <source>
        <dbReference type="EMBL" id="SBV92510.1"/>
    </source>
</evidence>
<dbReference type="Gene3D" id="3.40.50.720">
    <property type="entry name" value="NAD(P)-binding Rossmann-like Domain"/>
    <property type="match status" value="1"/>
</dbReference>
<keyword evidence="6 9" id="KW-0464">Manganese</keyword>
<comment type="subunit">
    <text evidence="2">Homotetramer.</text>
</comment>
<evidence type="ECO:0000256" key="1">
    <source>
        <dbReference type="ARBA" id="ARBA00010141"/>
    </source>
</evidence>
<dbReference type="PRINTS" id="PR00732">
    <property type="entry name" value="GLHYDRLASE4"/>
</dbReference>
<reference evidence="13" key="1">
    <citation type="submission" date="2016-04" db="EMBL/GenBank/DDBJ databases">
        <authorList>
            <person name="Evans L.H."/>
            <person name="Alamgir A."/>
            <person name="Owens N."/>
            <person name="Weber N.D."/>
            <person name="Virtaneva K."/>
            <person name="Barbian K."/>
            <person name="Babar A."/>
            <person name="Rosenke K."/>
        </authorList>
    </citation>
    <scope>NUCLEOTIDE SEQUENCE</scope>
    <source>
        <strain evidence="13">86</strain>
    </source>
</reference>
<name>A0A212IZA2_9FIRM</name>
<evidence type="ECO:0000256" key="5">
    <source>
        <dbReference type="ARBA" id="ARBA00023027"/>
    </source>
</evidence>
<dbReference type="GO" id="GO:0005975">
    <property type="term" value="P:carbohydrate metabolic process"/>
    <property type="evidence" value="ECO:0007669"/>
    <property type="project" value="InterPro"/>
</dbReference>
<dbReference type="PANTHER" id="PTHR32092">
    <property type="entry name" value="6-PHOSPHO-BETA-GLUCOSIDASE-RELATED"/>
    <property type="match status" value="1"/>
</dbReference>
<keyword evidence="9" id="KW-0408">Iron</keyword>
<comment type="similarity">
    <text evidence="1 11">Belongs to the glycosyl hydrolase 4 family.</text>
</comment>
<dbReference type="CDD" id="cd05296">
    <property type="entry name" value="GH4_P_beta_glucosidase"/>
    <property type="match status" value="1"/>
</dbReference>
<keyword evidence="7 11" id="KW-0326">Glycosidase</keyword>
<dbReference type="PANTHER" id="PTHR32092:SF5">
    <property type="entry name" value="6-PHOSPHO-BETA-GLUCOSIDASE"/>
    <property type="match status" value="1"/>
</dbReference>
<keyword evidence="3 9" id="KW-0479">Metal-binding</keyword>
<dbReference type="EMBL" id="FLUN01000001">
    <property type="protein sequence ID" value="SBV92510.1"/>
    <property type="molecule type" value="Genomic_DNA"/>
</dbReference>
<dbReference type="SUPFAM" id="SSF51735">
    <property type="entry name" value="NAD(P)-binding Rossmann-fold domains"/>
    <property type="match status" value="1"/>
</dbReference>
<feature type="site" description="Increases basicity of active site Tyr" evidence="10">
    <location>
        <position position="112"/>
    </location>
</feature>
<keyword evidence="9" id="KW-0170">Cobalt</keyword>
<evidence type="ECO:0000256" key="6">
    <source>
        <dbReference type="ARBA" id="ARBA00023211"/>
    </source>
</evidence>
<keyword evidence="9" id="KW-0533">Nickel</keyword>
<accession>A0A212IZA2</accession>
<feature type="binding site" evidence="9">
    <location>
        <position position="201"/>
    </location>
    <ligand>
        <name>Mn(2+)</name>
        <dbReference type="ChEBI" id="CHEBI:29035"/>
    </ligand>
</feature>
<dbReference type="Pfam" id="PF11975">
    <property type="entry name" value="Glyco_hydro_4C"/>
    <property type="match status" value="1"/>
</dbReference>
<dbReference type="Gene3D" id="3.90.110.10">
    <property type="entry name" value="Lactate dehydrogenase/glycoside hydrolase, family 4, C-terminal"/>
    <property type="match status" value="1"/>
</dbReference>
<evidence type="ECO:0000256" key="10">
    <source>
        <dbReference type="PIRSR" id="PIRSR601088-4"/>
    </source>
</evidence>
<evidence type="ECO:0000256" key="3">
    <source>
        <dbReference type="ARBA" id="ARBA00022723"/>
    </source>
</evidence>
<protein>
    <submittedName>
        <fullName evidence="13">Cryptic phospho-beta-glucosidase, NAD(P)-binding</fullName>
        <ecNumber evidence="13">3.2.1.86</ecNumber>
    </submittedName>
</protein>
<keyword evidence="4 11" id="KW-0378">Hydrolase</keyword>
<proteinExistence type="inferred from homology"/>
<dbReference type="EC" id="3.2.1.86" evidence="13"/>
<dbReference type="InterPro" id="IPR015955">
    <property type="entry name" value="Lactate_DH/Glyco_Ohase_4_C"/>
</dbReference>
<dbReference type="GO" id="GO:0016616">
    <property type="term" value="F:oxidoreductase activity, acting on the CH-OH group of donors, NAD or NADP as acceptor"/>
    <property type="evidence" value="ECO:0007669"/>
    <property type="project" value="InterPro"/>
</dbReference>
<evidence type="ECO:0000259" key="12">
    <source>
        <dbReference type="Pfam" id="PF11975"/>
    </source>
</evidence>
<dbReference type="SUPFAM" id="SSF56327">
    <property type="entry name" value="LDH C-terminal domain-like"/>
    <property type="match status" value="1"/>
</dbReference>
<dbReference type="AlphaFoldDB" id="A0A212IZA2"/>